<keyword evidence="1" id="KW-0472">Membrane</keyword>
<evidence type="ECO:0008006" key="4">
    <source>
        <dbReference type="Google" id="ProtNLM"/>
    </source>
</evidence>
<dbReference type="AlphaFoldDB" id="A0AAV5TDW7"/>
<feature type="transmembrane region" description="Helical" evidence="1">
    <location>
        <begin position="163"/>
        <end position="190"/>
    </location>
</feature>
<comment type="caution">
    <text evidence="2">The sequence shown here is derived from an EMBL/GenBank/DDBJ whole genome shotgun (WGS) entry which is preliminary data.</text>
</comment>
<dbReference type="InterPro" id="IPR019422">
    <property type="entry name" value="7TM_GPCR_serpentine_rcpt_Srh"/>
</dbReference>
<reference evidence="2" key="1">
    <citation type="submission" date="2023-10" db="EMBL/GenBank/DDBJ databases">
        <title>Genome assembly of Pristionchus species.</title>
        <authorList>
            <person name="Yoshida K."/>
            <person name="Sommer R.J."/>
        </authorList>
    </citation>
    <scope>NUCLEOTIDE SEQUENCE</scope>
    <source>
        <strain evidence="2">RS0144</strain>
    </source>
</reference>
<dbReference type="Pfam" id="PF10318">
    <property type="entry name" value="7TM_GPCR_Srh"/>
    <property type="match status" value="1"/>
</dbReference>
<feature type="non-terminal residue" evidence="2">
    <location>
        <position position="1"/>
    </location>
</feature>
<keyword evidence="3" id="KW-1185">Reference proteome</keyword>
<dbReference type="PANTHER" id="PTHR22941">
    <property type="entry name" value="SERPENTINE RECEPTOR"/>
    <property type="match status" value="1"/>
</dbReference>
<dbReference type="InterPro" id="IPR053220">
    <property type="entry name" value="Nematode_rcpt-like_serp_H"/>
</dbReference>
<dbReference type="Proteomes" id="UP001432027">
    <property type="component" value="Unassembled WGS sequence"/>
</dbReference>
<evidence type="ECO:0000313" key="2">
    <source>
        <dbReference type="EMBL" id="GMS93544.1"/>
    </source>
</evidence>
<feature type="transmembrane region" description="Helical" evidence="1">
    <location>
        <begin position="133"/>
        <end position="157"/>
    </location>
</feature>
<dbReference type="EMBL" id="BTSX01000004">
    <property type="protein sequence ID" value="GMS93544.1"/>
    <property type="molecule type" value="Genomic_DNA"/>
</dbReference>
<feature type="non-terminal residue" evidence="2">
    <location>
        <position position="198"/>
    </location>
</feature>
<protein>
    <recommendedName>
        <fullName evidence="4">G protein-coupled receptor</fullName>
    </recommendedName>
</protein>
<gene>
    <name evidence="2" type="ORF">PENTCL1PPCAC_15719</name>
</gene>
<keyword evidence="1" id="KW-1133">Transmembrane helix</keyword>
<dbReference type="PANTHER" id="PTHR22941:SF26">
    <property type="entry name" value="SERPENTINE RECEPTOR, CLASS H"/>
    <property type="match status" value="1"/>
</dbReference>
<organism evidence="2 3">
    <name type="scientific">Pristionchus entomophagus</name>
    <dbReference type="NCBI Taxonomy" id="358040"/>
    <lineage>
        <taxon>Eukaryota</taxon>
        <taxon>Metazoa</taxon>
        <taxon>Ecdysozoa</taxon>
        <taxon>Nematoda</taxon>
        <taxon>Chromadorea</taxon>
        <taxon>Rhabditida</taxon>
        <taxon>Rhabditina</taxon>
        <taxon>Diplogasteromorpha</taxon>
        <taxon>Diplogasteroidea</taxon>
        <taxon>Neodiplogasteridae</taxon>
        <taxon>Pristionchus</taxon>
    </lineage>
</organism>
<name>A0AAV5TDW7_9BILA</name>
<evidence type="ECO:0000256" key="1">
    <source>
        <dbReference type="SAM" id="Phobius"/>
    </source>
</evidence>
<keyword evidence="1" id="KW-0812">Transmembrane</keyword>
<feature type="transmembrane region" description="Helical" evidence="1">
    <location>
        <begin position="88"/>
        <end position="112"/>
    </location>
</feature>
<accession>A0AAV5TDW7</accession>
<dbReference type="SUPFAM" id="SSF81321">
    <property type="entry name" value="Family A G protein-coupled receptor-like"/>
    <property type="match status" value="1"/>
</dbReference>
<proteinExistence type="predicted"/>
<sequence length="198" mass="22284">PVIMGCFIHRHQVVMVPGSRWSFSSREQALPPLLYGALLMTIPPIAHLTMQPPGAVDQYAEMFSLDWPAELLSRTDCFFPDRFSNMCVLSVVSIVIFTDFTVLIASHTFATLRKHSSMSDKMKEYHRTMTKVLVLQSAVPVVLAQLPLSISISVYFLNVDGSLITALCFAVNASYSFFHSITVIVTTPVYRRHLKRMI</sequence>
<evidence type="ECO:0000313" key="3">
    <source>
        <dbReference type="Proteomes" id="UP001432027"/>
    </source>
</evidence>